<evidence type="ECO:0000256" key="12">
    <source>
        <dbReference type="RuleBase" id="RU004334"/>
    </source>
</evidence>
<dbReference type="GO" id="GO:0000978">
    <property type="term" value="F:RNA polymerase II cis-regulatory region sequence-specific DNA binding"/>
    <property type="evidence" value="ECO:0007669"/>
    <property type="project" value="TreeGrafter"/>
</dbReference>
<evidence type="ECO:0000256" key="6">
    <source>
        <dbReference type="ARBA" id="ARBA00023015"/>
    </source>
</evidence>
<dbReference type="CTD" id="83916"/>
<keyword evidence="9 12" id="KW-0675">Receptor</keyword>
<keyword evidence="15" id="KW-1185">Reference proteome</keyword>
<dbReference type="GO" id="GO:0008270">
    <property type="term" value="F:zinc ion binding"/>
    <property type="evidence" value="ECO:0007669"/>
    <property type="project" value="UniProtKB-KW"/>
</dbReference>
<dbReference type="InterPro" id="IPR001723">
    <property type="entry name" value="Nuclear_hrmn_rcpt"/>
</dbReference>
<dbReference type="OrthoDB" id="5984981at2759"/>
<gene>
    <name evidence="16" type="primary">nr5a1a</name>
</gene>
<evidence type="ECO:0000259" key="14">
    <source>
        <dbReference type="PROSITE" id="PS51843"/>
    </source>
</evidence>
<dbReference type="GO" id="GO:0009888">
    <property type="term" value="P:tissue development"/>
    <property type="evidence" value="ECO:0007669"/>
    <property type="project" value="TreeGrafter"/>
</dbReference>
<evidence type="ECO:0000256" key="2">
    <source>
        <dbReference type="ARBA" id="ARBA00007536"/>
    </source>
</evidence>
<feature type="binding site" evidence="11">
    <location>
        <position position="441"/>
    </location>
    <ligand>
        <name>a phospholipid derivative</name>
        <dbReference type="ChEBI" id="CHEBI:16247"/>
    </ligand>
</feature>
<keyword evidence="10 12" id="KW-0539">Nucleus</keyword>
<comment type="subcellular location">
    <subcellularLocation>
        <location evidence="1 12">Nucleus</location>
    </subcellularLocation>
</comment>
<keyword evidence="6 12" id="KW-0805">Transcription regulation</keyword>
<evidence type="ECO:0000256" key="8">
    <source>
        <dbReference type="ARBA" id="ARBA00023163"/>
    </source>
</evidence>
<dbReference type="GeneID" id="105901084"/>
<keyword evidence="3 12" id="KW-0479">Metal-binding</keyword>
<dbReference type="SMART" id="SM00399">
    <property type="entry name" value="ZnF_C4"/>
    <property type="match status" value="1"/>
</dbReference>
<dbReference type="Pfam" id="PF00105">
    <property type="entry name" value="zf-C4"/>
    <property type="match status" value="1"/>
</dbReference>
<comment type="similarity">
    <text evidence="2">Belongs to the nuclear hormone receptor family. NR5 subfamily.</text>
</comment>
<feature type="domain" description="Nuclear receptor" evidence="13">
    <location>
        <begin position="8"/>
        <end position="83"/>
    </location>
</feature>
<evidence type="ECO:0000256" key="5">
    <source>
        <dbReference type="ARBA" id="ARBA00022833"/>
    </source>
</evidence>
<dbReference type="Gene3D" id="3.30.50.10">
    <property type="entry name" value="Erythroid Transcription Factor GATA-1, subunit A"/>
    <property type="match status" value="1"/>
</dbReference>
<name>A0A6P8FKH0_CLUHA</name>
<keyword evidence="4 12" id="KW-0863">Zinc-finger</keyword>
<dbReference type="FunFam" id="1.10.565.10:FF:000011">
    <property type="entry name" value="Nuclear receptor subfamily 5, group A, member 2"/>
    <property type="match status" value="1"/>
</dbReference>
<dbReference type="Gene3D" id="1.10.565.10">
    <property type="entry name" value="Retinoid X Receptor"/>
    <property type="match status" value="1"/>
</dbReference>
<keyword evidence="5 12" id="KW-0862">Zinc</keyword>
<feature type="binding site" evidence="11">
    <location>
        <position position="445"/>
    </location>
    <ligand>
        <name>a phospholipid derivative</name>
        <dbReference type="ChEBI" id="CHEBI:16247"/>
    </ligand>
</feature>
<dbReference type="PRINTS" id="PR00047">
    <property type="entry name" value="STROIDFINGER"/>
</dbReference>
<dbReference type="GO" id="GO:0004879">
    <property type="term" value="F:nuclear receptor activity"/>
    <property type="evidence" value="ECO:0007669"/>
    <property type="project" value="InterPro"/>
</dbReference>
<evidence type="ECO:0000259" key="13">
    <source>
        <dbReference type="PROSITE" id="PS51030"/>
    </source>
</evidence>
<dbReference type="Pfam" id="PF00104">
    <property type="entry name" value="Hormone_recep"/>
    <property type="match status" value="1"/>
</dbReference>
<evidence type="ECO:0000256" key="11">
    <source>
        <dbReference type="PIRSR" id="PIRSR002530-1"/>
    </source>
</evidence>
<feature type="domain" description="NR LBD" evidence="14">
    <location>
        <begin position="226"/>
        <end position="464"/>
    </location>
</feature>
<dbReference type="PIRSF" id="PIRSF002530">
    <property type="entry name" value="Nuc_orph_FTZ-F1"/>
    <property type="match status" value="1"/>
</dbReference>
<dbReference type="GO" id="GO:0009755">
    <property type="term" value="P:hormone-mediated signaling pathway"/>
    <property type="evidence" value="ECO:0007669"/>
    <property type="project" value="TreeGrafter"/>
</dbReference>
<organism evidence="15 16">
    <name type="scientific">Clupea harengus</name>
    <name type="common">Atlantic herring</name>
    <dbReference type="NCBI Taxonomy" id="7950"/>
    <lineage>
        <taxon>Eukaryota</taxon>
        <taxon>Metazoa</taxon>
        <taxon>Chordata</taxon>
        <taxon>Craniata</taxon>
        <taxon>Vertebrata</taxon>
        <taxon>Euteleostomi</taxon>
        <taxon>Actinopterygii</taxon>
        <taxon>Neopterygii</taxon>
        <taxon>Teleostei</taxon>
        <taxon>Clupei</taxon>
        <taxon>Clupeiformes</taxon>
        <taxon>Clupeoidei</taxon>
        <taxon>Clupeidae</taxon>
        <taxon>Clupea</taxon>
    </lineage>
</organism>
<dbReference type="InterPro" id="IPR016355">
    <property type="entry name" value="NR5-like"/>
</dbReference>
<dbReference type="PROSITE" id="PS51030">
    <property type="entry name" value="NUCLEAR_REC_DBD_2"/>
    <property type="match status" value="1"/>
</dbReference>
<feature type="binding site" evidence="11">
    <location>
        <begin position="346"/>
        <end position="349"/>
    </location>
    <ligand>
        <name>a phospholipid derivative</name>
        <dbReference type="ChEBI" id="CHEBI:16247"/>
    </ligand>
</feature>
<evidence type="ECO:0000256" key="4">
    <source>
        <dbReference type="ARBA" id="ARBA00022771"/>
    </source>
</evidence>
<evidence type="ECO:0000256" key="1">
    <source>
        <dbReference type="ARBA" id="ARBA00004123"/>
    </source>
</evidence>
<dbReference type="SMART" id="SM00430">
    <property type="entry name" value="HOLI"/>
    <property type="match status" value="1"/>
</dbReference>
<keyword evidence="8 12" id="KW-0804">Transcription</keyword>
<dbReference type="Proteomes" id="UP000515152">
    <property type="component" value="Chromosome 7"/>
</dbReference>
<protein>
    <submittedName>
        <fullName evidence="16">Steroidogenic factor 1a isoform X3</fullName>
    </submittedName>
</protein>
<dbReference type="GO" id="GO:0090575">
    <property type="term" value="C:RNA polymerase II transcription regulator complex"/>
    <property type="evidence" value="ECO:0007669"/>
    <property type="project" value="TreeGrafter"/>
</dbReference>
<evidence type="ECO:0000256" key="9">
    <source>
        <dbReference type="ARBA" id="ARBA00023170"/>
    </source>
</evidence>
<dbReference type="InterPro" id="IPR001628">
    <property type="entry name" value="Znf_hrmn_rcpt"/>
</dbReference>
<evidence type="ECO:0000313" key="15">
    <source>
        <dbReference type="Proteomes" id="UP000515152"/>
    </source>
</evidence>
<dbReference type="CDD" id="cd06944">
    <property type="entry name" value="NR_LBD_Ftz-F1_like"/>
    <property type="match status" value="1"/>
</dbReference>
<dbReference type="FunFam" id="3.30.50.10:FF:000006">
    <property type="entry name" value="Nuclear receptor subfamily 5 group A member"/>
    <property type="match status" value="1"/>
</dbReference>
<dbReference type="CDD" id="cd07167">
    <property type="entry name" value="NR_DBD_Lrh-1_like"/>
    <property type="match status" value="1"/>
</dbReference>
<accession>A0A6P8FKH0</accession>
<evidence type="ECO:0000256" key="3">
    <source>
        <dbReference type="ARBA" id="ARBA00022723"/>
    </source>
</evidence>
<dbReference type="PANTHER" id="PTHR24086">
    <property type="entry name" value="NUCLEAR RECEPTOR SUBFAMILY 5 GROUP A"/>
    <property type="match status" value="1"/>
</dbReference>
<dbReference type="SUPFAM" id="SSF57716">
    <property type="entry name" value="Glucocorticoid receptor-like (DNA-binding domain)"/>
    <property type="match status" value="1"/>
</dbReference>
<dbReference type="PRINTS" id="PR00398">
    <property type="entry name" value="STRDHORMONER"/>
</dbReference>
<dbReference type="SUPFAM" id="SSF48508">
    <property type="entry name" value="Nuclear receptor ligand-binding domain"/>
    <property type="match status" value="1"/>
</dbReference>
<proteinExistence type="inferred from homology"/>
<evidence type="ECO:0000256" key="10">
    <source>
        <dbReference type="ARBA" id="ARBA00023242"/>
    </source>
</evidence>
<dbReference type="InterPro" id="IPR000536">
    <property type="entry name" value="Nucl_hrmn_rcpt_lig-bd"/>
</dbReference>
<sequence length="468" mass="52853">MEFSHELEDLCPVCGDKVSGYHYGLLTCESCKGFFKRTVQNNKRYTCAENQTCRIDKTQRKRCPFCRFQKCLNVGMRLEAVRADRMRGGRNKFGPMYKQDRALKQQQKALIHVSNFKLEPSPSLAPSLQTKSSFPGGLSGLLPPLTPPDCDCVPPYCPPSLGVALQSHDSPFPGQYQYTAAPFPSRSIKSEYLDQYLISPDSPPEYSYPQGCLLGSPQTSSLLPALPPQLVLNLLRCEPDEAQVRLKVATYLCQEQKSRGKQEKLSSFRLLCLIADQTLFSIVDWARSCIFFRELQVGDQMKLLHNCWSELLVLDHICRQVHHGKEGIVLLVTGEEVDVPIFCQAGPPLISLVQRTQELVERLQGLQMDRKEMACFKFLILFNPSVKLLENQAFVESVQEQVSSALMEYTLCAYPQSVDLYSQLLLCLPELHTLSTQADDYLLHKHLSGEVPCNNLLVEMLHAKRATV</sequence>
<dbReference type="InterPro" id="IPR013088">
    <property type="entry name" value="Znf_NHR/GATA"/>
</dbReference>
<evidence type="ECO:0000256" key="7">
    <source>
        <dbReference type="ARBA" id="ARBA00023125"/>
    </source>
</evidence>
<reference evidence="16" key="1">
    <citation type="submission" date="2025-08" db="UniProtKB">
        <authorList>
            <consortium name="RefSeq"/>
        </authorList>
    </citation>
    <scope>IDENTIFICATION</scope>
</reference>
<dbReference type="RefSeq" id="XP_031426559.1">
    <property type="nucleotide sequence ID" value="XM_031570699.2"/>
</dbReference>
<keyword evidence="7 12" id="KW-0238">DNA-binding</keyword>
<evidence type="ECO:0000313" key="16">
    <source>
        <dbReference type="RefSeq" id="XP_031426559.1"/>
    </source>
</evidence>
<dbReference type="PROSITE" id="PS51843">
    <property type="entry name" value="NR_LBD"/>
    <property type="match status" value="1"/>
</dbReference>
<dbReference type="PROSITE" id="PS00031">
    <property type="entry name" value="NUCLEAR_REC_DBD_1"/>
    <property type="match status" value="1"/>
</dbReference>
<dbReference type="AlphaFoldDB" id="A0A6P8FKH0"/>
<dbReference type="PANTHER" id="PTHR24086:SF48">
    <property type="entry name" value="FF1D-RELATED"/>
    <property type="match status" value="1"/>
</dbReference>
<dbReference type="InterPro" id="IPR035500">
    <property type="entry name" value="NHR-like_dom_sf"/>
</dbReference>